<dbReference type="InterPro" id="IPR012770">
    <property type="entry name" value="TreR"/>
</dbReference>
<dbReference type="PANTHER" id="PTHR44846">
    <property type="entry name" value="MANNOSYL-D-GLYCERATE TRANSPORT/METABOLISM SYSTEM REPRESSOR MNGR-RELATED"/>
    <property type="match status" value="1"/>
</dbReference>
<dbReference type="PROSITE" id="PS50949">
    <property type="entry name" value="HTH_GNTR"/>
    <property type="match status" value="1"/>
</dbReference>
<dbReference type="InterPro" id="IPR028978">
    <property type="entry name" value="Chorismate_lyase_/UTRA_dom_sf"/>
</dbReference>
<keyword evidence="2" id="KW-0238">DNA-binding</keyword>
<evidence type="ECO:0000313" key="7">
    <source>
        <dbReference type="Proteomes" id="UP001058016"/>
    </source>
</evidence>
<dbReference type="CDD" id="cd07377">
    <property type="entry name" value="WHTH_GntR"/>
    <property type="match status" value="1"/>
</dbReference>
<feature type="domain" description="HTH gntR-type" evidence="5">
    <location>
        <begin position="2"/>
        <end position="70"/>
    </location>
</feature>
<name>A0ABY5JFG5_9FIRM</name>
<dbReference type="InterPro" id="IPR036388">
    <property type="entry name" value="WH-like_DNA-bd_sf"/>
</dbReference>
<evidence type="ECO:0000256" key="3">
    <source>
        <dbReference type="ARBA" id="ARBA00023163"/>
    </source>
</evidence>
<proteinExistence type="predicted"/>
<dbReference type="Gene3D" id="3.40.1410.10">
    <property type="entry name" value="Chorismate lyase-like"/>
    <property type="match status" value="1"/>
</dbReference>
<accession>A0ABY5JFG5</accession>
<dbReference type="SUPFAM" id="SSF64288">
    <property type="entry name" value="Chorismate lyase-like"/>
    <property type="match status" value="1"/>
</dbReference>
<dbReference type="InterPro" id="IPR050679">
    <property type="entry name" value="Bact_HTH_transcr_reg"/>
</dbReference>
<evidence type="ECO:0000259" key="5">
    <source>
        <dbReference type="PROSITE" id="PS50949"/>
    </source>
</evidence>
<dbReference type="Pfam" id="PF00392">
    <property type="entry name" value="GntR"/>
    <property type="match status" value="1"/>
</dbReference>
<dbReference type="Pfam" id="PF07702">
    <property type="entry name" value="UTRA"/>
    <property type="match status" value="1"/>
</dbReference>
<dbReference type="SUPFAM" id="SSF46785">
    <property type="entry name" value="Winged helix' DNA-binding domain"/>
    <property type="match status" value="1"/>
</dbReference>
<evidence type="ECO:0000313" key="6">
    <source>
        <dbReference type="EMBL" id="UUF05420.1"/>
    </source>
</evidence>
<dbReference type="NCBIfam" id="TIGR02404">
    <property type="entry name" value="trehalos_R_Bsub"/>
    <property type="match status" value="1"/>
</dbReference>
<dbReference type="RefSeq" id="WP_212725977.1">
    <property type="nucleotide sequence ID" value="NZ_CP071249.1"/>
</dbReference>
<evidence type="ECO:0000256" key="2">
    <source>
        <dbReference type="ARBA" id="ARBA00023125"/>
    </source>
</evidence>
<organism evidence="6 7">
    <name type="scientific">Turicibacter bilis</name>
    <dbReference type="NCBI Taxonomy" id="2735723"/>
    <lineage>
        <taxon>Bacteria</taxon>
        <taxon>Bacillati</taxon>
        <taxon>Bacillota</taxon>
        <taxon>Erysipelotrichia</taxon>
        <taxon>Erysipelotrichales</taxon>
        <taxon>Turicibacteraceae</taxon>
        <taxon>Turicibacter</taxon>
    </lineage>
</organism>
<dbReference type="Proteomes" id="UP001058016">
    <property type="component" value="Chromosome"/>
</dbReference>
<dbReference type="PANTHER" id="PTHR44846:SF12">
    <property type="entry name" value="HTH-TYPE TRANSCRIPTIONAL REGULATOR TRER"/>
    <property type="match status" value="1"/>
</dbReference>
<dbReference type="Gene3D" id="1.10.10.10">
    <property type="entry name" value="Winged helix-like DNA-binding domain superfamily/Winged helix DNA-binding domain"/>
    <property type="match status" value="1"/>
</dbReference>
<evidence type="ECO:0000256" key="1">
    <source>
        <dbReference type="ARBA" id="ARBA00023015"/>
    </source>
</evidence>
<gene>
    <name evidence="6" type="primary">treR</name>
    <name evidence="6" type="ORF">J0J69_10075</name>
</gene>
<dbReference type="InterPro" id="IPR000524">
    <property type="entry name" value="Tscrpt_reg_HTH_GntR"/>
</dbReference>
<keyword evidence="1" id="KW-0805">Transcription regulation</keyword>
<dbReference type="SMART" id="SM00866">
    <property type="entry name" value="UTRA"/>
    <property type="match status" value="1"/>
</dbReference>
<evidence type="ECO:0000256" key="4">
    <source>
        <dbReference type="NCBIfam" id="TIGR02404"/>
    </source>
</evidence>
<dbReference type="EMBL" id="CP071249">
    <property type="protein sequence ID" value="UUF05420.1"/>
    <property type="molecule type" value="Genomic_DNA"/>
</dbReference>
<dbReference type="InterPro" id="IPR036390">
    <property type="entry name" value="WH_DNA-bd_sf"/>
</dbReference>
<keyword evidence="7" id="KW-1185">Reference proteome</keyword>
<dbReference type="InterPro" id="IPR011663">
    <property type="entry name" value="UTRA"/>
</dbReference>
<keyword evidence="3" id="KW-0804">Transcription</keyword>
<dbReference type="SMART" id="SM00345">
    <property type="entry name" value="HTH_GNTR"/>
    <property type="match status" value="1"/>
</dbReference>
<sequence>MKSKYVKIYDDILNKIENNIYKVGDCLPSEADLMKEYEVSRDTIRKSLNMLVTNGYITKARGKLATVSDIHKLNFPIAKITSFSELSQQEHMESQTILEEFQVVKNNKYIMDKLNLTEEQEVWNILRTRRIDGERVILDQDYIRRDIVDGLTEEICTDSIYKYIEQELNIQIGYAKKEITVQKVSELDRKYLDIKDDEMIVVVKSYTYLSDGRLFQYTISKHRADRFKFVEFAVRTNPNLLPVELMLNKQL</sequence>
<dbReference type="PRINTS" id="PR00035">
    <property type="entry name" value="HTHGNTR"/>
</dbReference>
<reference evidence="6 7" key="1">
    <citation type="submission" date="2021-03" db="EMBL/GenBank/DDBJ databases">
        <title>Comparative Genomics and Metabolomics in the genus Turicibacter.</title>
        <authorList>
            <person name="Maki J."/>
            <person name="Looft T."/>
        </authorList>
    </citation>
    <scope>NUCLEOTIDE SEQUENCE [LARGE SCALE GENOMIC DNA]</scope>
    <source>
        <strain evidence="6 7">MMM721</strain>
    </source>
</reference>
<protein>
    <recommendedName>
        <fullName evidence="4">Trehalose operon repressor</fullName>
    </recommendedName>
</protein>